<keyword evidence="4 8" id="KW-0347">Helicase</keyword>
<evidence type="ECO:0000313" key="9">
    <source>
        <dbReference type="Proteomes" id="UP000008394"/>
    </source>
</evidence>
<proteinExistence type="predicted"/>
<dbReference type="GO" id="GO:0016787">
    <property type="term" value="F:hydrolase activity"/>
    <property type="evidence" value="ECO:0007669"/>
    <property type="project" value="UniProtKB-KW"/>
</dbReference>
<dbReference type="Proteomes" id="UP000008394">
    <property type="component" value="Chromosome"/>
</dbReference>
<evidence type="ECO:0000259" key="7">
    <source>
        <dbReference type="PROSITE" id="PS51643"/>
    </source>
</evidence>
<accession>A0A806FWV8</accession>
<evidence type="ECO:0000256" key="3">
    <source>
        <dbReference type="ARBA" id="ARBA00022801"/>
    </source>
</evidence>
<name>A0A806FWV8_BIFAN</name>
<dbReference type="Pfam" id="PF22590">
    <property type="entry name" value="Cas3-like_C_2"/>
    <property type="match status" value="1"/>
</dbReference>
<sequence>MSRKLFHNERATEMEMNATTPNEMLVELYDLFVESLHQGRKPYLWQTRLMREVVNNGQWMKLISAPTGSGKTAVIDVHLFVNALAGLAALDDIPLPKELNHLLKSLSLDAVPRRMAVTVNRRGIVDDQYLEASAACARINDVASLDDDTESEILKLIAVGLYARQYSELMDRQWTFDQLAFQCQEQGKVVCSAQRLRGGLDDKADMRVWRYKPLECQILCGTPDMIGSRLLFSGYGVSDAAKPIEAALLAYDAVIVVDEAQLSRQFAYTAQQIPRIEACIRQGEPLPVSPLQVVVTTATPSGENISNLQDEQSICGVEEADFKIDLELRRRLRTPRPIQVLSVDDKQIATCMAKESIALQERLGGVVVCFVNTVPRASEVVRRLREALGKDAGDNAVRAFVGPMRDYERDQFVQRLDSTEPLYDAIRGDQSAITQTGLKFVVATQTLEAGIDADFSGMISELAPAASLVQRAGRVNRRGLRPEGPVVICCQNSGKIRGPYMKEDLTAAQMWLESLPVEGLTAWSSVLQPPAPAQLERMVLQRLEWWDVENLSHTSEDVFAEHRAAGRPYPADVDLWLRDDLADRVTPDVAVVIRTLPQDDYLAQRLLATTPPDSRELFPVTSYAMLDALQNKLKGRRAFIMRTNSSENGNAVHLLDGQADSDPTLRSGDVLIVDDGARVFSEGIPMLDPFSKDDKHSKKLQDEITSPGDVFNKCQQSMAVLHANREKQPALYEELSEVLRAETDTDETVEAEYQGIDVSKYPNLQEALNSCAINNHGFRIAFVDGFIDGDSSDSSVFIVLQSSDAADGDQLQEIGRFNRQGPVLLDGPGSHQESVGSRAELFAAKLGFDSRLVADIRTAGLHHDDGKKDPRFQTLLRYRMPNVPAEPLAKSMYRSSSWERAKRIELRLDGWRHEQRSAAECWALDSESLQAHDKELVTRLAGTSHGHGRSMFPMNAQQVIPDAIIQTVSEENGDGSQTIHAIRSAAEELFDAGYWQSIMERTNERYGLWGIAFLETLLRAADVTISMEGR</sequence>
<keyword evidence="6" id="KW-0051">Antiviral defense</keyword>
<dbReference type="EMBL" id="CP002915">
    <property type="protein sequence ID" value="AEK30772.1"/>
    <property type="molecule type" value="Genomic_DNA"/>
</dbReference>
<organism evidence="8 9">
    <name type="scientific">Bifidobacterium animalis subsp. lactis CNCM I-2494</name>
    <dbReference type="NCBI Taxonomy" id="1042403"/>
    <lineage>
        <taxon>Bacteria</taxon>
        <taxon>Bacillati</taxon>
        <taxon>Actinomycetota</taxon>
        <taxon>Actinomycetes</taxon>
        <taxon>Bifidobacteriales</taxon>
        <taxon>Bifidobacteriaceae</taxon>
        <taxon>Bifidobacterium</taxon>
    </lineage>
</organism>
<dbReference type="GO" id="GO:0005524">
    <property type="term" value="F:ATP binding"/>
    <property type="evidence" value="ECO:0007669"/>
    <property type="project" value="UniProtKB-KW"/>
</dbReference>
<protein>
    <recommendedName>
        <fullName evidence="1">RNA helicase</fullName>
        <ecNumber evidence="1">3.6.4.13</ecNumber>
    </recommendedName>
</protein>
<dbReference type="InterPro" id="IPR050547">
    <property type="entry name" value="DEAD_box_RNA_helicases"/>
</dbReference>
<reference evidence="8 9" key="1">
    <citation type="journal article" date="2011" name="J. Bacteriol.">
        <title>Genome Sequence of the Probiotic Strain Bifidobacterium animalis subsp. lactis CNCM I-2494.</title>
        <authorList>
            <person name="Chervaux C."/>
            <person name="Grimaldi C."/>
            <person name="Bolotin A."/>
            <person name="Quinquis B."/>
            <person name="Legrain-Raspaud S."/>
            <person name="van Hylckama Vlieg J.E."/>
            <person name="Denariaz G."/>
            <person name="Smokvina T."/>
        </authorList>
    </citation>
    <scope>NUCLEOTIDE SEQUENCE [LARGE SCALE GENOMIC DNA]</scope>
    <source>
        <strain evidence="8 9">CNCM I-2494</strain>
    </source>
</reference>
<dbReference type="InterPro" id="IPR006483">
    <property type="entry name" value="CRISPR-assoc_Cas3_HD"/>
</dbReference>
<evidence type="ECO:0000256" key="2">
    <source>
        <dbReference type="ARBA" id="ARBA00022741"/>
    </source>
</evidence>
<dbReference type="InterPro" id="IPR027417">
    <property type="entry name" value="P-loop_NTPase"/>
</dbReference>
<feature type="domain" description="HD Cas3-type" evidence="7">
    <location>
        <begin position="835"/>
        <end position="1024"/>
    </location>
</feature>
<dbReference type="PANTHER" id="PTHR47963:SF8">
    <property type="entry name" value="ATP-DEPENDENT RNA HELICASE DEAD"/>
    <property type="match status" value="1"/>
</dbReference>
<evidence type="ECO:0000256" key="1">
    <source>
        <dbReference type="ARBA" id="ARBA00012552"/>
    </source>
</evidence>
<dbReference type="GO" id="GO:0051607">
    <property type="term" value="P:defense response to virus"/>
    <property type="evidence" value="ECO:0007669"/>
    <property type="project" value="UniProtKB-KW"/>
</dbReference>
<dbReference type="KEGG" id="bnm:BALAC2494_01817"/>
<evidence type="ECO:0000256" key="5">
    <source>
        <dbReference type="ARBA" id="ARBA00022840"/>
    </source>
</evidence>
<dbReference type="GO" id="GO:0003724">
    <property type="term" value="F:RNA helicase activity"/>
    <property type="evidence" value="ECO:0007669"/>
    <property type="project" value="UniProtKB-EC"/>
</dbReference>
<keyword evidence="2" id="KW-0547">Nucleotide-binding</keyword>
<evidence type="ECO:0000256" key="4">
    <source>
        <dbReference type="ARBA" id="ARBA00022806"/>
    </source>
</evidence>
<dbReference type="EC" id="3.6.4.13" evidence="1"/>
<keyword evidence="3" id="KW-0378">Hydrolase</keyword>
<gene>
    <name evidence="8" type="ORF">BALAC2494_01817</name>
</gene>
<evidence type="ECO:0000256" key="6">
    <source>
        <dbReference type="ARBA" id="ARBA00023118"/>
    </source>
</evidence>
<evidence type="ECO:0000313" key="8">
    <source>
        <dbReference type="EMBL" id="AEK30772.1"/>
    </source>
</evidence>
<dbReference type="SUPFAM" id="SSF52540">
    <property type="entry name" value="P-loop containing nucleoside triphosphate hydrolases"/>
    <property type="match status" value="1"/>
</dbReference>
<dbReference type="GO" id="GO:0003723">
    <property type="term" value="F:RNA binding"/>
    <property type="evidence" value="ECO:0007669"/>
    <property type="project" value="TreeGrafter"/>
</dbReference>
<dbReference type="PANTHER" id="PTHR47963">
    <property type="entry name" value="DEAD-BOX ATP-DEPENDENT RNA HELICASE 47, MITOCHONDRIAL"/>
    <property type="match status" value="1"/>
</dbReference>
<dbReference type="Gene3D" id="3.40.50.300">
    <property type="entry name" value="P-loop containing nucleotide triphosphate hydrolases"/>
    <property type="match status" value="2"/>
</dbReference>
<dbReference type="PROSITE" id="PS51643">
    <property type="entry name" value="HD_CAS3"/>
    <property type="match status" value="1"/>
</dbReference>
<dbReference type="InterPro" id="IPR054712">
    <property type="entry name" value="Cas3-like_dom"/>
</dbReference>
<dbReference type="AlphaFoldDB" id="A0A806FWV8"/>
<keyword evidence="5" id="KW-0067">ATP-binding</keyword>